<reference evidence="1 2" key="1">
    <citation type="journal article" date="2019" name="Int. J. Syst. Evol. Microbiol.">
        <title>The Global Catalogue of Microorganisms (GCM) 10K type strain sequencing project: providing services to taxonomists for standard genome sequencing and annotation.</title>
        <authorList>
            <consortium name="The Broad Institute Genomics Platform"/>
            <consortium name="The Broad Institute Genome Sequencing Center for Infectious Disease"/>
            <person name="Wu L."/>
            <person name="Ma J."/>
        </authorList>
    </citation>
    <scope>NUCLEOTIDE SEQUENCE [LARGE SCALE GENOMIC DNA]</scope>
    <source>
        <strain evidence="1 2">CGMCC 1.12125</strain>
    </source>
</reference>
<organism evidence="1 2">
    <name type="scientific">Halorientalis brevis</name>
    <dbReference type="NCBI Taxonomy" id="1126241"/>
    <lineage>
        <taxon>Archaea</taxon>
        <taxon>Methanobacteriati</taxon>
        <taxon>Methanobacteriota</taxon>
        <taxon>Stenosarchaea group</taxon>
        <taxon>Halobacteria</taxon>
        <taxon>Halobacteriales</taxon>
        <taxon>Haloarculaceae</taxon>
        <taxon>Halorientalis</taxon>
    </lineage>
</organism>
<dbReference type="Gene3D" id="1.10.390.10">
    <property type="entry name" value="Neutral Protease Domain 2"/>
    <property type="match status" value="1"/>
</dbReference>
<sequence length="668" mass="70559">MLLVWLLPLTATGGAVGAAVTAGSPGATVETAHAVSGPTETTPTRELVLTKEVRLTPDRPGEITVTLRYETPTDLTGLRVELPESGTAMAGRGFSEGDGRYVWDGRTRTPTLTYRLSVNETSESAGPIARDGDYLFADAGPWALVRTPQVGMSWTGRSEISLSRSTTVAGPGAVGDGIMYLGEAREYQRTAHGQTFRLVVPASASLAERPADVFDALAASADALRVGDRDPEVFMVAAPTGSVEWAVDGLQSGESAFWVRDRSRLDAANNVWIHEYVHTRQDHELTPETRWFTEASATYYAALFALEQGSIDYETFRSRLALGERATDAEAILTTPSTWNGVAPYTKGALVAGELDRATRLATTDASLQTVFRRMNAHDGPVTRADLRAMIRATAGSRVAALSDEYTASAATPSMWGRAEHQRTFDTPLPNVGYAFADPGTDSAFSVSGPYRTGAIGATGPIRLATGETLTATILVSNTGAGTGEYEARARVNGATVARDEGTLAANETKRWQVQHAFTSPGEYALQVGESMVDVVVSPPATPTVSRFSSDTADPIVGDRLVLTATVRNADAVPAASNLTLFEDGSPVETRRVVLGPGENRTLAFERTPDTAGTSRYRLGDRNLTVTVRQPPTASDATQGSTAGSGPGFGAGVAALVVLASLAARVRG</sequence>
<keyword evidence="1" id="KW-0645">Protease</keyword>
<dbReference type="EMBL" id="JBHUDJ010000003">
    <property type="protein sequence ID" value="MFD1586832.1"/>
    <property type="molecule type" value="Genomic_DNA"/>
</dbReference>
<dbReference type="Gene3D" id="2.60.40.10">
    <property type="entry name" value="Immunoglobulins"/>
    <property type="match status" value="2"/>
</dbReference>
<keyword evidence="1" id="KW-0378">Hydrolase</keyword>
<dbReference type="Proteomes" id="UP001597119">
    <property type="component" value="Unassembled WGS sequence"/>
</dbReference>
<evidence type="ECO:0000313" key="1">
    <source>
        <dbReference type="EMBL" id="MFD1586832.1"/>
    </source>
</evidence>
<dbReference type="RefSeq" id="WP_247375925.1">
    <property type="nucleotide sequence ID" value="NZ_JALLGV010000001.1"/>
</dbReference>
<dbReference type="SUPFAM" id="SSF55486">
    <property type="entry name" value="Metalloproteases ('zincins'), catalytic domain"/>
    <property type="match status" value="1"/>
</dbReference>
<comment type="caution">
    <text evidence="1">The sequence shown here is derived from an EMBL/GenBank/DDBJ whole genome shotgun (WGS) entry which is preliminary data.</text>
</comment>
<dbReference type="GO" id="GO:0004177">
    <property type="term" value="F:aminopeptidase activity"/>
    <property type="evidence" value="ECO:0007669"/>
    <property type="project" value="UniProtKB-KW"/>
</dbReference>
<evidence type="ECO:0000313" key="2">
    <source>
        <dbReference type="Proteomes" id="UP001597119"/>
    </source>
</evidence>
<accession>A0ABD6C945</accession>
<dbReference type="InterPro" id="IPR013783">
    <property type="entry name" value="Ig-like_fold"/>
</dbReference>
<name>A0ABD6C945_9EURY</name>
<gene>
    <name evidence="1" type="ORF">ACFR9U_07545</name>
</gene>
<dbReference type="InterPro" id="IPR027268">
    <property type="entry name" value="Peptidase_M4/M1_CTD_sf"/>
</dbReference>
<keyword evidence="1" id="KW-0031">Aminopeptidase</keyword>
<proteinExistence type="predicted"/>
<protein>
    <submittedName>
        <fullName evidence="1">Glycyl aminopeptidase</fullName>
    </submittedName>
</protein>
<dbReference type="AlphaFoldDB" id="A0ABD6C945"/>
<keyword evidence="2" id="KW-1185">Reference proteome</keyword>